<dbReference type="InterPro" id="IPR044901">
    <property type="entry name" value="Trehalose_TreZ_E-set_sf"/>
</dbReference>
<evidence type="ECO:0000256" key="1">
    <source>
        <dbReference type="ARBA" id="ARBA00004496"/>
    </source>
</evidence>
<dbReference type="InterPro" id="IPR017853">
    <property type="entry name" value="GH"/>
</dbReference>
<feature type="binding site" evidence="16">
    <location>
        <begin position="377"/>
        <end position="382"/>
    </location>
    <ligand>
        <name>substrate</name>
    </ligand>
</feature>
<evidence type="ECO:0000256" key="17">
    <source>
        <dbReference type="PIRSR" id="PIRSR006337-3"/>
    </source>
</evidence>
<dbReference type="Gene3D" id="3.20.20.80">
    <property type="entry name" value="Glycosidases"/>
    <property type="match status" value="1"/>
</dbReference>
<evidence type="ECO:0000259" key="18">
    <source>
        <dbReference type="SMART" id="SM00642"/>
    </source>
</evidence>
<feature type="active site" description="Nucleophile" evidence="15">
    <location>
        <position position="256"/>
    </location>
</feature>
<dbReference type="InterPro" id="IPR013783">
    <property type="entry name" value="Ig-like_fold"/>
</dbReference>
<comment type="subcellular location">
    <subcellularLocation>
        <location evidence="1 15">Cytoplasm</location>
    </subcellularLocation>
</comment>
<evidence type="ECO:0000256" key="12">
    <source>
        <dbReference type="ARBA" id="ARBA00034013"/>
    </source>
</evidence>
<evidence type="ECO:0000256" key="5">
    <source>
        <dbReference type="ARBA" id="ARBA00015938"/>
    </source>
</evidence>
<keyword evidence="6" id="KW-0963">Cytoplasm</keyword>
<dbReference type="InterPro" id="IPR006047">
    <property type="entry name" value="GH13_cat_dom"/>
</dbReference>
<evidence type="ECO:0000256" key="11">
    <source>
        <dbReference type="ARBA" id="ARBA00033284"/>
    </source>
</evidence>
<protein>
    <recommendedName>
        <fullName evidence="5 13">Malto-oligosyltrehalose trehalohydrolase</fullName>
        <shortName evidence="14">MTHase</shortName>
        <ecNumber evidence="4 13">3.2.1.141</ecNumber>
    </recommendedName>
    <alternativeName>
        <fullName evidence="11 14">4-alpha-D-((1-&gt;4)-alpha-D-glucano)trehalose trehalohydrolase</fullName>
    </alternativeName>
    <alternativeName>
        <fullName evidence="10 14">Maltooligosyl trehalose trehalohydrolase</fullName>
    </alternativeName>
</protein>
<evidence type="ECO:0000256" key="14">
    <source>
        <dbReference type="PIRNR" id="PIRNR006337"/>
    </source>
</evidence>
<name>A0A078MFV2_9PSED</name>
<accession>A0A078MFV2</accession>
<organism evidence="19">
    <name type="scientific">Pseudomonas saudimassiliensis</name>
    <dbReference type="NCBI Taxonomy" id="1461581"/>
    <lineage>
        <taxon>Bacteria</taxon>
        <taxon>Pseudomonadati</taxon>
        <taxon>Pseudomonadota</taxon>
        <taxon>Gammaproteobacteria</taxon>
        <taxon>Pseudomonadales</taxon>
        <taxon>Pseudomonadaceae</taxon>
        <taxon>Pseudomonas</taxon>
    </lineage>
</organism>
<evidence type="ECO:0000256" key="7">
    <source>
        <dbReference type="ARBA" id="ARBA00022801"/>
    </source>
</evidence>
<dbReference type="CDD" id="cd02853">
    <property type="entry name" value="E_set_MTHase_like_N"/>
    <property type="match status" value="1"/>
</dbReference>
<dbReference type="PATRIC" id="fig|1461581.3.peg.2540"/>
<keyword evidence="7 14" id="KW-0378">Hydrolase</keyword>
<feature type="binding site" evidence="16">
    <location>
        <begin position="254"/>
        <end position="259"/>
    </location>
    <ligand>
        <name>substrate</name>
    </ligand>
</feature>
<dbReference type="OrthoDB" id="9800174at2"/>
<comment type="similarity">
    <text evidence="3 14">Belongs to the glycosyl hydrolase 13 family.</text>
</comment>
<reference evidence="19" key="1">
    <citation type="submission" date="2014-07" db="EMBL/GenBank/DDBJ databases">
        <authorList>
            <person name="Urmite Genomes Urmite Genomes"/>
        </authorList>
    </citation>
    <scope>NUCLEOTIDE SEQUENCE</scope>
    <source>
        <strain evidence="19">12M76_air</strain>
    </source>
</reference>
<dbReference type="InterPro" id="IPR014756">
    <property type="entry name" value="Ig_E-set"/>
</dbReference>
<dbReference type="NCBIfam" id="TIGR02402">
    <property type="entry name" value="trehalose_TreZ"/>
    <property type="match status" value="1"/>
</dbReference>
<dbReference type="InterPro" id="IPR022567">
    <property type="entry name" value="DUF3459"/>
</dbReference>
<feature type="active site" description="Proton donor" evidence="15">
    <location>
        <position position="289"/>
    </location>
</feature>
<dbReference type="PANTHER" id="PTHR43651:SF11">
    <property type="entry name" value="MALTO-OLIGOSYLTREHALOSE TREHALOHYDROLASE"/>
    <property type="match status" value="1"/>
</dbReference>
<dbReference type="SUPFAM" id="SSF51445">
    <property type="entry name" value="(Trans)glycosidases"/>
    <property type="match status" value="1"/>
</dbReference>
<dbReference type="EMBL" id="LK391969">
    <property type="protein sequence ID" value="CEF27623.1"/>
    <property type="molecule type" value="Genomic_DNA"/>
</dbReference>
<dbReference type="SMART" id="SM00642">
    <property type="entry name" value="Aamy"/>
    <property type="match status" value="1"/>
</dbReference>
<comment type="catalytic activity">
    <reaction evidence="12 14">
        <text>hydrolysis of (1-&gt;4)-alpha-D-glucosidic linkage in 4-alpha-D-[(1-&gt;4)-alpha-D-glucanosyl]n trehalose to yield trehalose and (1-&gt;4)-alpha-D-glucan.</text>
        <dbReference type="EC" id="3.2.1.141"/>
    </reaction>
</comment>
<dbReference type="GO" id="GO:0033942">
    <property type="term" value="F:4-alpha-D-(1-&gt;4)-alpha-D-glucanotrehalose trehalohydrolase activity"/>
    <property type="evidence" value="ECO:0007669"/>
    <property type="project" value="UniProtKB-EC"/>
</dbReference>
<evidence type="ECO:0000256" key="9">
    <source>
        <dbReference type="ARBA" id="ARBA00023295"/>
    </source>
</evidence>
<keyword evidence="8" id="KW-0119">Carbohydrate metabolism</keyword>
<feature type="binding site" evidence="16">
    <location>
        <begin position="308"/>
        <end position="312"/>
    </location>
    <ligand>
        <name>substrate</name>
    </ligand>
</feature>
<dbReference type="PIRSF" id="PIRSF006337">
    <property type="entry name" value="Trehalose_TreZ"/>
    <property type="match status" value="1"/>
</dbReference>
<evidence type="ECO:0000256" key="8">
    <source>
        <dbReference type="ARBA" id="ARBA00023277"/>
    </source>
</evidence>
<dbReference type="PANTHER" id="PTHR43651">
    <property type="entry name" value="1,4-ALPHA-GLUCAN-BRANCHING ENZYME"/>
    <property type="match status" value="1"/>
</dbReference>
<evidence type="ECO:0000256" key="16">
    <source>
        <dbReference type="PIRSR" id="PIRSR006337-2"/>
    </source>
</evidence>
<keyword evidence="9 14" id="KW-0326">Glycosidase</keyword>
<dbReference type="Pfam" id="PF11941">
    <property type="entry name" value="DUF3459"/>
    <property type="match status" value="1"/>
</dbReference>
<dbReference type="EMBL" id="LM997413">
    <property type="protein sequence ID" value="CEA06198.1"/>
    <property type="molecule type" value="Genomic_DNA"/>
</dbReference>
<evidence type="ECO:0000313" key="19">
    <source>
        <dbReference type="EMBL" id="CEA06198.1"/>
    </source>
</evidence>
<feature type="domain" description="Glycosyl hydrolase family 13 catalytic" evidence="18">
    <location>
        <begin position="93"/>
        <end position="462"/>
    </location>
</feature>
<dbReference type="GO" id="GO:0005737">
    <property type="term" value="C:cytoplasm"/>
    <property type="evidence" value="ECO:0007669"/>
    <property type="project" value="UniProtKB-SubCell"/>
</dbReference>
<dbReference type="AlphaFoldDB" id="A0A078MFV2"/>
<evidence type="ECO:0000256" key="10">
    <source>
        <dbReference type="ARBA" id="ARBA00032057"/>
    </source>
</evidence>
<sequence length="587" mass="65285">MFEMTRLHGATVQHDGATCFSLWAPDADTVAVKLGDGSVHTMHHQASGWYSARVNCGPGTTYRFLINGQLSVPDPASRYQPQGVDGPSCVLDPDAFAWQFNEWKGRPWHETVIYELHPGACGGFAGIQAKLPELVDLGITAIELMPVNECPGKHNWGYDGVFPFAPQSSCGTPDDLRRLIDAAHGYGLMVFMDVVYNHFGPHGNYLGEYAKSFFRDDIHTPWGPAIDFRNSQVCDFFCENALMWVLDYRIDGLRLDAVHAISEMDFLTNLAKRVRSAVPDGRHVHLMLENENNQASLLAEGFDAQWNDDGHHALHVLLTGEHESYYQDFAADTTIKLARCLKEGFIYQGETTRKGASRGEPSGHLPPTAFILFLQNHDQIGNRAFGDRLITLADHRGVRAALGLVLLCPMIPMLFMGEEWGCEQPFLFFTDHNEELGRAVREGRRNEFSDFAAFADEMIRQRIPDPNSHSTFVTSVPDRAGGNQTLQDDWLAYYRSLLRLRHAHIVPRLPGTLSDGTTIPGEKAVSACWRLGDGSRLRIDLNLSENPVVVAAPDPGSKIIHDYRASLSKDPTILPGYSSRAILDQAT</sequence>
<evidence type="ECO:0000256" key="13">
    <source>
        <dbReference type="NCBIfam" id="TIGR02402"/>
    </source>
</evidence>
<dbReference type="SUPFAM" id="SSF81296">
    <property type="entry name" value="E set domains"/>
    <property type="match status" value="1"/>
</dbReference>
<evidence type="ECO:0000256" key="6">
    <source>
        <dbReference type="ARBA" id="ARBA00022490"/>
    </source>
</evidence>
<dbReference type="GO" id="GO:0005992">
    <property type="term" value="P:trehalose biosynthetic process"/>
    <property type="evidence" value="ECO:0007669"/>
    <property type="project" value="UniProtKB-UniRule"/>
</dbReference>
<dbReference type="InterPro" id="IPR012768">
    <property type="entry name" value="Trehalose_TreZ"/>
</dbReference>
<proteinExistence type="inferred from homology"/>
<feature type="site" description="Transition state stabilizer" evidence="17">
    <location>
        <position position="378"/>
    </location>
</feature>
<evidence type="ECO:0000256" key="4">
    <source>
        <dbReference type="ARBA" id="ARBA00012268"/>
    </source>
</evidence>
<dbReference type="RefSeq" id="WP_044500491.1">
    <property type="nucleotide sequence ID" value="NZ_LK391969.1"/>
</dbReference>
<evidence type="ECO:0000256" key="3">
    <source>
        <dbReference type="ARBA" id="ARBA00008061"/>
    </source>
</evidence>
<dbReference type="Pfam" id="PF00128">
    <property type="entry name" value="Alpha-amylase"/>
    <property type="match status" value="1"/>
</dbReference>
<dbReference type="UniPathway" id="UPA00299"/>
<dbReference type="Gene3D" id="1.10.10.760">
    <property type="entry name" value="E-set domains of sugar-utilizing enzymes"/>
    <property type="match status" value="1"/>
</dbReference>
<gene>
    <name evidence="19" type="ORF">BN1049_02576</name>
</gene>
<evidence type="ECO:0000256" key="15">
    <source>
        <dbReference type="PIRSR" id="PIRSR006337-1"/>
    </source>
</evidence>
<dbReference type="EC" id="3.2.1.141" evidence="4 13"/>
<comment type="pathway">
    <text evidence="2 14">Glycan biosynthesis; trehalose biosynthesis.</text>
</comment>
<dbReference type="Gene3D" id="2.60.40.10">
    <property type="entry name" value="Immunoglobulins"/>
    <property type="match status" value="1"/>
</dbReference>
<evidence type="ECO:0000256" key="2">
    <source>
        <dbReference type="ARBA" id="ARBA00005199"/>
    </source>
</evidence>
<dbReference type="CDD" id="cd11325">
    <property type="entry name" value="AmyAc_GTHase"/>
    <property type="match status" value="1"/>
</dbReference>